<feature type="transmembrane region" description="Helical" evidence="1">
    <location>
        <begin position="225"/>
        <end position="246"/>
    </location>
</feature>
<keyword evidence="1" id="KW-0812">Transmembrane</keyword>
<keyword evidence="1" id="KW-0472">Membrane</keyword>
<dbReference type="Proteomes" id="UP000688137">
    <property type="component" value="Unassembled WGS sequence"/>
</dbReference>
<dbReference type="EMBL" id="CAJJDM010000092">
    <property type="protein sequence ID" value="CAD8092076.1"/>
    <property type="molecule type" value="Genomic_DNA"/>
</dbReference>
<keyword evidence="1" id="KW-1133">Transmembrane helix</keyword>
<gene>
    <name evidence="2" type="ORF">PPRIM_AZ9-3.1.T0890206</name>
</gene>
<accession>A0A8S1NNY7</accession>
<reference evidence="2" key="1">
    <citation type="submission" date="2021-01" db="EMBL/GenBank/DDBJ databases">
        <authorList>
            <consortium name="Genoscope - CEA"/>
            <person name="William W."/>
        </authorList>
    </citation>
    <scope>NUCLEOTIDE SEQUENCE</scope>
</reference>
<evidence type="ECO:0000313" key="2">
    <source>
        <dbReference type="EMBL" id="CAD8092076.1"/>
    </source>
</evidence>
<organism evidence="2 3">
    <name type="scientific">Paramecium primaurelia</name>
    <dbReference type="NCBI Taxonomy" id="5886"/>
    <lineage>
        <taxon>Eukaryota</taxon>
        <taxon>Sar</taxon>
        <taxon>Alveolata</taxon>
        <taxon>Ciliophora</taxon>
        <taxon>Intramacronucleata</taxon>
        <taxon>Oligohymenophorea</taxon>
        <taxon>Peniculida</taxon>
        <taxon>Parameciidae</taxon>
        <taxon>Paramecium</taxon>
    </lineage>
</organism>
<dbReference type="AlphaFoldDB" id="A0A8S1NNY7"/>
<protein>
    <submittedName>
        <fullName evidence="2">Uncharacterized protein</fullName>
    </submittedName>
</protein>
<comment type="caution">
    <text evidence="2">The sequence shown here is derived from an EMBL/GenBank/DDBJ whole genome shotgun (WGS) entry which is preliminary data.</text>
</comment>
<proteinExistence type="predicted"/>
<sequence length="334" mass="40149">MRQQIKVCEYIKLFLKDGFQLQIFYDYVKQLIKLFEYRNESNNLLNISKNGLKRMYKPKMIQLNIIENLILNNIKQVESFQIQINNLKSMVLQQLDQSNSNTNDQMLKQTRSKYSEYSFFKELDIIIIDQQNNNKIKLIVKIKLKQLISIGLQKNQINSYKICLQLNNKKKLLSPNEFLFIDDTIEQKRNLQGNCIRLNREDYDLNLWKQNYILKMKKFKKISHFHNIIILLISQYIVNLRIILFLDQLFYGNNSIKINCKVQTMLIIETPKSLSKKYLLRYLDRNVLLNEHKAMKLKFCKFNCHSIFLKKQIKPLFRIQDLEKYTSEIHSLTL</sequence>
<keyword evidence="3" id="KW-1185">Reference proteome</keyword>
<evidence type="ECO:0000256" key="1">
    <source>
        <dbReference type="SAM" id="Phobius"/>
    </source>
</evidence>
<evidence type="ECO:0000313" key="3">
    <source>
        <dbReference type="Proteomes" id="UP000688137"/>
    </source>
</evidence>
<name>A0A8S1NNY7_PARPR</name>